<dbReference type="AlphaFoldDB" id="A0A5P2QWL1"/>
<dbReference type="Proteomes" id="UP000324507">
    <property type="component" value="Chromosome"/>
</dbReference>
<protein>
    <submittedName>
        <fullName evidence="2">AAA family ATPase</fullName>
    </submittedName>
</protein>
<feature type="domain" description="Protein CR006 P-loop" evidence="1">
    <location>
        <begin position="29"/>
        <end position="103"/>
    </location>
</feature>
<evidence type="ECO:0000313" key="3">
    <source>
        <dbReference type="Proteomes" id="UP000324507"/>
    </source>
</evidence>
<reference evidence="2 3" key="1">
    <citation type="submission" date="2019-09" db="EMBL/GenBank/DDBJ databases">
        <title>FDA dAtabase for Regulatory Grade micrObial Sequences (FDA-ARGOS): Supporting development and validation of Infectious Disease Dx tests.</title>
        <authorList>
            <person name="Sciortino C."/>
            <person name="Tallon L."/>
            <person name="Sadzewicz L."/>
            <person name="Vavikolanu K."/>
            <person name="Mehta A."/>
            <person name="Aluvathingal J."/>
            <person name="Nadendla S."/>
            <person name="Nandy P."/>
            <person name="Geyer C."/>
            <person name="Yan Y."/>
            <person name="Sichtig H."/>
        </authorList>
    </citation>
    <scope>NUCLEOTIDE SEQUENCE [LARGE SCALE GENOMIC DNA]</scope>
    <source>
        <strain evidence="2 3">FDAARGOS_643</strain>
    </source>
</reference>
<dbReference type="EMBL" id="CP044081">
    <property type="protein sequence ID" value="QEU10507.1"/>
    <property type="molecule type" value="Genomic_DNA"/>
</dbReference>
<sequence>MVLSGPVKIGWYGRAGLLTRIKRIKGLGVFGDFTADQNLPDFARYNLVYGSNGSGKTTLSRLFAALEAGVHPEFSGLEYGCDTQRGPIKNGQAFGRKVRVFNSTTLRRI</sequence>
<evidence type="ECO:0000313" key="2">
    <source>
        <dbReference type="EMBL" id="QEU10507.1"/>
    </source>
</evidence>
<name>A0A5P2QWL1_9RHOB</name>
<evidence type="ECO:0000259" key="1">
    <source>
        <dbReference type="Pfam" id="PF13166"/>
    </source>
</evidence>
<proteinExistence type="predicted"/>
<accession>A0A5P2QWL1</accession>
<dbReference type="InterPro" id="IPR026866">
    <property type="entry name" value="CR006_AAA"/>
</dbReference>
<gene>
    <name evidence="2" type="ORF">FOB51_13525</name>
</gene>
<dbReference type="Pfam" id="PF13166">
    <property type="entry name" value="AAA_13"/>
    <property type="match status" value="1"/>
</dbReference>
<organism evidence="2 3">
    <name type="scientific">Paracoccus yeei</name>
    <dbReference type="NCBI Taxonomy" id="147645"/>
    <lineage>
        <taxon>Bacteria</taxon>
        <taxon>Pseudomonadati</taxon>
        <taxon>Pseudomonadota</taxon>
        <taxon>Alphaproteobacteria</taxon>
        <taxon>Rhodobacterales</taxon>
        <taxon>Paracoccaceae</taxon>
        <taxon>Paracoccus</taxon>
    </lineage>
</organism>